<sequence>MRKVKIDADRILNLLRADPSSEELMKLLRALPNFTHESVVNATSPNELEEFGQKTGIKKPMDESARSHGVLLQNRAYTTICGERAYFLTGDLARLERALVTFTVERLKKLDFKIISVPDLISADEVEACGMQPFGQRSQVYRVKLGKQRKLCLSGTAEIALANLFRDKAFENCELPLRLGAVSRCFRAEVSRLKEEKGLYRVHQFTKIEMFGFTEADLKASQDLQGEFAEIEKSLFRELGLHYKVLDMPPIDLGRPAFRKIDIEAWMSGHNFYGEISSTSDCTDFQSSRLGITHQGKYVHTVNGTACAIPRMLLAIGETHSTQDKICVPEVLRKYMDGRHTIRAQPMFKKWTKVPFYYLENREVEAEDAIAGIDKLGESC</sequence>
<dbReference type="InterPro" id="IPR002317">
    <property type="entry name" value="Ser-tRNA-ligase_type_1"/>
</dbReference>
<dbReference type="CTD" id="41862"/>
<evidence type="ECO:0000256" key="4">
    <source>
        <dbReference type="ARBA" id="ARBA00022741"/>
    </source>
</evidence>
<comment type="similarity">
    <text evidence="1">Belongs to the class-II aminoacyl-tRNA synthetase family. Type-1 seryl-tRNA synthetase subfamily.</text>
</comment>
<organism evidence="11 12">
    <name type="scientific">Galendromus occidentalis</name>
    <name type="common">western predatory mite</name>
    <dbReference type="NCBI Taxonomy" id="34638"/>
    <lineage>
        <taxon>Eukaryota</taxon>
        <taxon>Metazoa</taxon>
        <taxon>Ecdysozoa</taxon>
        <taxon>Arthropoda</taxon>
        <taxon>Chelicerata</taxon>
        <taxon>Arachnida</taxon>
        <taxon>Acari</taxon>
        <taxon>Parasitiformes</taxon>
        <taxon>Mesostigmata</taxon>
        <taxon>Gamasina</taxon>
        <taxon>Phytoseioidea</taxon>
        <taxon>Phytoseiidae</taxon>
        <taxon>Typhlodrominae</taxon>
        <taxon>Galendromus</taxon>
    </lineage>
</organism>
<evidence type="ECO:0000313" key="12">
    <source>
        <dbReference type="RefSeq" id="XP_003747868.1"/>
    </source>
</evidence>
<evidence type="ECO:0000256" key="3">
    <source>
        <dbReference type="ARBA" id="ARBA00022598"/>
    </source>
</evidence>
<evidence type="ECO:0000256" key="5">
    <source>
        <dbReference type="ARBA" id="ARBA00022840"/>
    </source>
</evidence>
<protein>
    <recommendedName>
        <fullName evidence="2">serine--tRNA ligase</fullName>
        <ecNumber evidence="2">6.1.1.11</ecNumber>
    </recommendedName>
    <alternativeName>
        <fullName evidence="7">Seryl-tRNA synthetase</fullName>
    </alternativeName>
</protein>
<evidence type="ECO:0000256" key="1">
    <source>
        <dbReference type="ARBA" id="ARBA00010728"/>
    </source>
</evidence>
<dbReference type="GO" id="GO:0004828">
    <property type="term" value="F:serine-tRNA ligase activity"/>
    <property type="evidence" value="ECO:0007669"/>
    <property type="project" value="UniProtKB-EC"/>
</dbReference>
<feature type="binding site" evidence="9">
    <location>
        <begin position="187"/>
        <end position="189"/>
    </location>
    <ligand>
        <name>ATP</name>
        <dbReference type="ChEBI" id="CHEBI:30616"/>
    </ligand>
</feature>
<dbReference type="InterPro" id="IPR045864">
    <property type="entry name" value="aa-tRNA-synth_II/BPL/LPL"/>
</dbReference>
<evidence type="ECO:0000256" key="9">
    <source>
        <dbReference type="PIRSR" id="PIRSR001529-2"/>
    </source>
</evidence>
<keyword evidence="4" id="KW-0547">Nucleotide-binding</keyword>
<dbReference type="PROSITE" id="PS50862">
    <property type="entry name" value="AA_TRNA_LIGASE_II"/>
    <property type="match status" value="1"/>
</dbReference>
<feature type="binding site" evidence="8">
    <location>
        <position position="209"/>
    </location>
    <ligand>
        <name>L-serine</name>
        <dbReference type="ChEBI" id="CHEBI:33384"/>
    </ligand>
</feature>
<dbReference type="GO" id="GO:0006434">
    <property type="term" value="P:seryl-tRNA aminoacylation"/>
    <property type="evidence" value="ECO:0007669"/>
    <property type="project" value="InterPro"/>
</dbReference>
<keyword evidence="5 9" id="KW-0067">ATP-binding</keyword>
<dbReference type="Proteomes" id="UP000694867">
    <property type="component" value="Unplaced"/>
</dbReference>
<dbReference type="PANTHER" id="PTHR11778">
    <property type="entry name" value="SERYL-TRNA SYNTHETASE"/>
    <property type="match status" value="1"/>
</dbReference>
<dbReference type="InterPro" id="IPR002314">
    <property type="entry name" value="aa-tRNA-synt_IIb"/>
</dbReference>
<feature type="binding site" evidence="9">
    <location>
        <begin position="202"/>
        <end position="205"/>
    </location>
    <ligand>
        <name>ATP</name>
        <dbReference type="ChEBI" id="CHEBI:30616"/>
    </ligand>
</feature>
<dbReference type="RefSeq" id="XP_003747868.1">
    <property type="nucleotide sequence ID" value="XM_003747820.1"/>
</dbReference>
<feature type="binding site" evidence="9">
    <location>
        <begin position="275"/>
        <end position="278"/>
    </location>
    <ligand>
        <name>ATP</name>
        <dbReference type="ChEBI" id="CHEBI:30616"/>
    </ligand>
</feature>
<dbReference type="GeneID" id="100902905"/>
<feature type="binding site" evidence="8">
    <location>
        <position position="303"/>
    </location>
    <ligand>
        <name>L-serine</name>
        <dbReference type="ChEBI" id="CHEBI:33384"/>
    </ligand>
</feature>
<dbReference type="Pfam" id="PF00587">
    <property type="entry name" value="tRNA-synt_2b"/>
    <property type="match status" value="1"/>
</dbReference>
<dbReference type="InterPro" id="IPR006195">
    <property type="entry name" value="aa-tRNA-synth_II"/>
</dbReference>
<evidence type="ECO:0000313" key="11">
    <source>
        <dbReference type="Proteomes" id="UP000694867"/>
    </source>
</evidence>
<accession>A0AAJ6QYB6</accession>
<evidence type="ECO:0000256" key="6">
    <source>
        <dbReference type="ARBA" id="ARBA00023146"/>
    </source>
</evidence>
<dbReference type="EC" id="6.1.1.11" evidence="2"/>
<keyword evidence="6" id="KW-0030">Aminoacyl-tRNA synthetase</keyword>
<dbReference type="KEGG" id="goe:100902905"/>
<evidence type="ECO:0000256" key="7">
    <source>
        <dbReference type="ARBA" id="ARBA00031113"/>
    </source>
</evidence>
<dbReference type="SUPFAM" id="SSF55681">
    <property type="entry name" value="Class II aaRS and biotin synthetases"/>
    <property type="match status" value="1"/>
</dbReference>
<keyword evidence="11" id="KW-1185">Reference proteome</keyword>
<dbReference type="Gene3D" id="3.30.930.10">
    <property type="entry name" value="Bira Bifunctional Protein, Domain 2"/>
    <property type="match status" value="1"/>
</dbReference>
<feature type="binding site" evidence="8">
    <location>
        <position position="187"/>
    </location>
    <ligand>
        <name>L-serine</name>
        <dbReference type="ChEBI" id="CHEBI:33384"/>
    </ligand>
</feature>
<evidence type="ECO:0000256" key="8">
    <source>
        <dbReference type="PIRSR" id="PIRSR001529-1"/>
    </source>
</evidence>
<dbReference type="PRINTS" id="PR00981">
    <property type="entry name" value="TRNASYNTHSER"/>
</dbReference>
<name>A0AAJ6QYB6_9ACAR</name>
<gene>
    <name evidence="12" type="primary">LOC100902905</name>
</gene>
<feature type="binding site" evidence="8">
    <location>
        <position position="156"/>
    </location>
    <ligand>
        <name>L-serine</name>
        <dbReference type="ChEBI" id="CHEBI:33384"/>
    </ligand>
</feature>
<dbReference type="GO" id="GO:0005524">
    <property type="term" value="F:ATP binding"/>
    <property type="evidence" value="ECO:0007669"/>
    <property type="project" value="UniProtKB-KW"/>
</dbReference>
<evidence type="ECO:0000256" key="2">
    <source>
        <dbReference type="ARBA" id="ARBA00012840"/>
    </source>
</evidence>
<dbReference type="AlphaFoldDB" id="A0AAJ6QYB6"/>
<proteinExistence type="inferred from homology"/>
<feature type="domain" description="Aminoacyl-transfer RNA synthetases class-II family profile" evidence="10">
    <location>
        <begin position="94"/>
        <end position="329"/>
    </location>
</feature>
<reference evidence="12" key="1">
    <citation type="submission" date="2025-08" db="UniProtKB">
        <authorList>
            <consortium name="RefSeq"/>
        </authorList>
    </citation>
    <scope>IDENTIFICATION</scope>
</reference>
<dbReference type="PIRSF" id="PIRSF001529">
    <property type="entry name" value="Ser-tRNA-synth_IIa"/>
    <property type="match status" value="1"/>
</dbReference>
<evidence type="ECO:0000259" key="10">
    <source>
        <dbReference type="PROSITE" id="PS50862"/>
    </source>
</evidence>
<feature type="site" description="Important for serine binding" evidence="8">
    <location>
        <position position="305"/>
    </location>
</feature>
<keyword evidence="3 12" id="KW-0436">Ligase</keyword>